<dbReference type="VEuPathDB" id="FungiDB:HpaG802512"/>
<dbReference type="HOGENOM" id="CLU_772639_0_0_1"/>
<dbReference type="EMBL" id="JH597957">
    <property type="status" value="NOT_ANNOTATED_CDS"/>
    <property type="molecule type" value="Genomic_DNA"/>
</dbReference>
<accession>M4B8A9</accession>
<protein>
    <recommendedName>
        <fullName evidence="3">RxLR effector candidate protein</fullName>
    </recommendedName>
</protein>
<reference evidence="1" key="2">
    <citation type="submission" date="2015-06" db="UniProtKB">
        <authorList>
            <consortium name="EnsemblProtists"/>
        </authorList>
    </citation>
    <scope>IDENTIFICATION</scope>
    <source>
        <strain evidence="1">Emoy2</strain>
    </source>
</reference>
<reference evidence="2" key="1">
    <citation type="journal article" date="2010" name="Science">
        <title>Signatures of adaptation to obligate biotrophy in the Hyaloperonospora arabidopsidis genome.</title>
        <authorList>
            <person name="Baxter L."/>
            <person name="Tripathy S."/>
            <person name="Ishaque N."/>
            <person name="Boot N."/>
            <person name="Cabral A."/>
            <person name="Kemen E."/>
            <person name="Thines M."/>
            <person name="Ah-Fong A."/>
            <person name="Anderson R."/>
            <person name="Badejoko W."/>
            <person name="Bittner-Eddy P."/>
            <person name="Boore J.L."/>
            <person name="Chibucos M.C."/>
            <person name="Coates M."/>
            <person name="Dehal P."/>
            <person name="Delehaunty K."/>
            <person name="Dong S."/>
            <person name="Downton P."/>
            <person name="Dumas B."/>
            <person name="Fabro G."/>
            <person name="Fronick C."/>
            <person name="Fuerstenberg S.I."/>
            <person name="Fulton L."/>
            <person name="Gaulin E."/>
            <person name="Govers F."/>
            <person name="Hughes L."/>
            <person name="Humphray S."/>
            <person name="Jiang R.H."/>
            <person name="Judelson H."/>
            <person name="Kamoun S."/>
            <person name="Kyung K."/>
            <person name="Meijer H."/>
            <person name="Minx P."/>
            <person name="Morris P."/>
            <person name="Nelson J."/>
            <person name="Phuntumart V."/>
            <person name="Qutob D."/>
            <person name="Rehmany A."/>
            <person name="Rougon-Cardoso A."/>
            <person name="Ryden P."/>
            <person name="Torto-Alalibo T."/>
            <person name="Studholme D."/>
            <person name="Wang Y."/>
            <person name="Win J."/>
            <person name="Wood J."/>
            <person name="Clifton S.W."/>
            <person name="Rogers J."/>
            <person name="Van den Ackerveken G."/>
            <person name="Jones J.D."/>
            <person name="McDowell J.M."/>
            <person name="Beynon J."/>
            <person name="Tyler B.M."/>
        </authorList>
    </citation>
    <scope>NUCLEOTIDE SEQUENCE [LARGE SCALE GENOMIC DNA]</scope>
    <source>
        <strain evidence="2">Emoy2</strain>
    </source>
</reference>
<keyword evidence="2" id="KW-1185">Reference proteome</keyword>
<sequence>MSKSVMMMMAQLTTATGQEDVTADKSRCIFLLDFKKTYNPVDRDFMYEANSSDASTPVRHHALTGMAASSRLSSERFDIPIWAEKELHNLFKQFLWAHATSTDVRHTVNPRQLVTPRHARGIGLVDVTVAVKTQRTKHALIWLTQRSDKYFAAWRSWAFRGLKRVHAWQVNPAMLKQHAATRLRNIPGMELQRTIENWLAPTPDQLHQLTKWVATHSAGLLDWAVSWWDGDEFIISYSAKFPDRSMGTGDMPAEIRSFWATFNWSDDPWIRDQSGNMSGRDIGSHRGYSICITHGDSQTLHVVSNRAVGRVCQQMSRPSVTTTTTLQLLRMWSASFNKHDVVNATRLTCTRGLTKLRPS</sequence>
<evidence type="ECO:0000313" key="1">
    <source>
        <dbReference type="EnsemblProtists" id="HpaP802512"/>
    </source>
</evidence>
<organism evidence="1 2">
    <name type="scientific">Hyaloperonospora arabidopsidis (strain Emoy2)</name>
    <name type="common">Downy mildew agent</name>
    <name type="synonym">Peronospora arabidopsidis</name>
    <dbReference type="NCBI Taxonomy" id="559515"/>
    <lineage>
        <taxon>Eukaryota</taxon>
        <taxon>Sar</taxon>
        <taxon>Stramenopiles</taxon>
        <taxon>Oomycota</taxon>
        <taxon>Peronosporomycetes</taxon>
        <taxon>Peronosporales</taxon>
        <taxon>Peronosporaceae</taxon>
        <taxon>Hyaloperonospora</taxon>
    </lineage>
</organism>
<dbReference type="AlphaFoldDB" id="M4B8A9"/>
<dbReference type="Proteomes" id="UP000011713">
    <property type="component" value="Unassembled WGS sequence"/>
</dbReference>
<dbReference type="EnsemblProtists" id="HpaT802512">
    <property type="protein sequence ID" value="HpaP802512"/>
    <property type="gene ID" value="HpaG802512"/>
</dbReference>
<name>M4B8A9_HYAAE</name>
<proteinExistence type="predicted"/>
<evidence type="ECO:0008006" key="3">
    <source>
        <dbReference type="Google" id="ProtNLM"/>
    </source>
</evidence>
<evidence type="ECO:0000313" key="2">
    <source>
        <dbReference type="Proteomes" id="UP000011713"/>
    </source>
</evidence>
<dbReference type="InParanoid" id="M4B8A9"/>